<sequence length="539" mass="61603">MVVAIGSWTLWGLLALVAVYVYRRSSQPQRRLPPGPKPLPLLGNARDFPLDGTPEHLHWLKHKDVYGGISSVTVMGMTLVIVHDKRMAHDLLDQIASKTSGRPSMVMANKLCGYESIVLCQGYNPMFRRYRRFLHQELGTKTSSAQFRDVQEAEVGRQLVRALKEPPLFMTNRTRHRTAAATVLQMAYGYTTEPHKPDALVELIEKMMTEFSLAASPMAWAVDIIPTLQYLPENFPGASFKKTAKKWRKSIQASAYIPYEYVRRRMAEFTDRPSYVSKLVTQLERDNADGKLSAEDEQAVIWTAASLYGAAADTTVITLTTFTLAMLKFPEVQRKAQAEIDRVVGTGRLPNFEDRENLPYVNALVKEALRWWTITPMSFPHTTTEEFEYEGYFIPKDAFILPAVYWFNHDPEVYAEPDSFDPDRYLPPRDEPDPTIETFGYGRRICPGRFFADSSLYLNIAQTLAAFDLRWDVDENGKELEVDVKPKAGILSYPTDFKCRAVPRSKKHVELVEQIERKHPFQPSDASLLQNPDEFQVRY</sequence>
<dbReference type="GO" id="GO:0020037">
    <property type="term" value="F:heme binding"/>
    <property type="evidence" value="ECO:0007669"/>
    <property type="project" value="InterPro"/>
</dbReference>
<dbReference type="PROSITE" id="PS00086">
    <property type="entry name" value="CYTOCHROME_P450"/>
    <property type="match status" value="1"/>
</dbReference>
<evidence type="ECO:0000256" key="6">
    <source>
        <dbReference type="ARBA" id="ARBA00023004"/>
    </source>
</evidence>
<dbReference type="CDD" id="cd11065">
    <property type="entry name" value="CYP64-like"/>
    <property type="match status" value="1"/>
</dbReference>
<keyword evidence="3 8" id="KW-0349">Heme</keyword>
<keyword evidence="10" id="KW-1133">Transmembrane helix</keyword>
<keyword evidence="5 9" id="KW-0560">Oxidoreductase</keyword>
<evidence type="ECO:0000256" key="4">
    <source>
        <dbReference type="ARBA" id="ARBA00022723"/>
    </source>
</evidence>
<evidence type="ECO:0000313" key="11">
    <source>
        <dbReference type="EMBL" id="KAF6818059.1"/>
    </source>
</evidence>
<evidence type="ECO:0000256" key="2">
    <source>
        <dbReference type="ARBA" id="ARBA00010617"/>
    </source>
</evidence>
<dbReference type="Gene3D" id="1.10.630.10">
    <property type="entry name" value="Cytochrome P450"/>
    <property type="match status" value="1"/>
</dbReference>
<keyword evidence="4 8" id="KW-0479">Metal-binding</keyword>
<feature type="transmembrane region" description="Helical" evidence="10">
    <location>
        <begin position="65"/>
        <end position="82"/>
    </location>
</feature>
<evidence type="ECO:0000256" key="8">
    <source>
        <dbReference type="PIRSR" id="PIRSR602401-1"/>
    </source>
</evidence>
<gene>
    <name evidence="11" type="ORF">CPLU01_13424</name>
</gene>
<dbReference type="AlphaFoldDB" id="A0A8H6N2M4"/>
<organism evidence="11 12">
    <name type="scientific">Colletotrichum plurivorum</name>
    <dbReference type="NCBI Taxonomy" id="2175906"/>
    <lineage>
        <taxon>Eukaryota</taxon>
        <taxon>Fungi</taxon>
        <taxon>Dikarya</taxon>
        <taxon>Ascomycota</taxon>
        <taxon>Pezizomycotina</taxon>
        <taxon>Sordariomycetes</taxon>
        <taxon>Hypocreomycetidae</taxon>
        <taxon>Glomerellales</taxon>
        <taxon>Glomerellaceae</taxon>
        <taxon>Colletotrichum</taxon>
        <taxon>Colletotrichum orchidearum species complex</taxon>
    </lineage>
</organism>
<evidence type="ECO:0000256" key="10">
    <source>
        <dbReference type="SAM" id="Phobius"/>
    </source>
</evidence>
<dbReference type="GO" id="GO:0005506">
    <property type="term" value="F:iron ion binding"/>
    <property type="evidence" value="ECO:0007669"/>
    <property type="project" value="InterPro"/>
</dbReference>
<dbReference type="InterPro" id="IPR036396">
    <property type="entry name" value="Cyt_P450_sf"/>
</dbReference>
<comment type="similarity">
    <text evidence="2 9">Belongs to the cytochrome P450 family.</text>
</comment>
<comment type="caution">
    <text evidence="11">The sequence shown here is derived from an EMBL/GenBank/DDBJ whole genome shotgun (WGS) entry which is preliminary data.</text>
</comment>
<evidence type="ECO:0000256" key="5">
    <source>
        <dbReference type="ARBA" id="ARBA00023002"/>
    </source>
</evidence>
<feature type="binding site" description="axial binding residue" evidence="8">
    <location>
        <position position="446"/>
    </location>
    <ligand>
        <name>heme</name>
        <dbReference type="ChEBI" id="CHEBI:30413"/>
    </ligand>
    <ligandPart>
        <name>Fe</name>
        <dbReference type="ChEBI" id="CHEBI:18248"/>
    </ligandPart>
</feature>
<evidence type="ECO:0000256" key="1">
    <source>
        <dbReference type="ARBA" id="ARBA00001971"/>
    </source>
</evidence>
<dbReference type="PANTHER" id="PTHR46300:SF7">
    <property type="entry name" value="P450, PUTATIVE (EUROFUNG)-RELATED"/>
    <property type="match status" value="1"/>
</dbReference>
<name>A0A8H6N2M4_9PEZI</name>
<evidence type="ECO:0000256" key="3">
    <source>
        <dbReference type="ARBA" id="ARBA00022617"/>
    </source>
</evidence>
<dbReference type="PRINTS" id="PR00463">
    <property type="entry name" value="EP450I"/>
</dbReference>
<dbReference type="Pfam" id="PF00067">
    <property type="entry name" value="p450"/>
    <property type="match status" value="1"/>
</dbReference>
<comment type="cofactor">
    <cofactor evidence="1 8">
        <name>heme</name>
        <dbReference type="ChEBI" id="CHEBI:30413"/>
    </cofactor>
</comment>
<feature type="transmembrane region" description="Helical" evidence="10">
    <location>
        <begin position="6"/>
        <end position="22"/>
    </location>
</feature>
<keyword evidence="10" id="KW-0812">Transmembrane</keyword>
<dbReference type="EMBL" id="WIGO01000308">
    <property type="protein sequence ID" value="KAF6818059.1"/>
    <property type="molecule type" value="Genomic_DNA"/>
</dbReference>
<protein>
    <submittedName>
        <fullName evidence="11">O-methylsterigmatocystin oxidoreductase</fullName>
    </submittedName>
</protein>
<dbReference type="InterPro" id="IPR017972">
    <property type="entry name" value="Cyt_P450_CS"/>
</dbReference>
<dbReference type="Proteomes" id="UP000654918">
    <property type="component" value="Unassembled WGS sequence"/>
</dbReference>
<dbReference type="InterPro" id="IPR050364">
    <property type="entry name" value="Cytochrome_P450_fung"/>
</dbReference>
<dbReference type="GO" id="GO:0016705">
    <property type="term" value="F:oxidoreductase activity, acting on paired donors, with incorporation or reduction of molecular oxygen"/>
    <property type="evidence" value="ECO:0007669"/>
    <property type="project" value="InterPro"/>
</dbReference>
<accession>A0A8H6N2M4</accession>
<keyword evidence="7 9" id="KW-0503">Monooxygenase</keyword>
<evidence type="ECO:0000256" key="7">
    <source>
        <dbReference type="ARBA" id="ARBA00023033"/>
    </source>
</evidence>
<dbReference type="GO" id="GO:0004497">
    <property type="term" value="F:monooxygenase activity"/>
    <property type="evidence" value="ECO:0007669"/>
    <property type="project" value="UniProtKB-KW"/>
</dbReference>
<keyword evidence="12" id="KW-1185">Reference proteome</keyword>
<dbReference type="InterPro" id="IPR001128">
    <property type="entry name" value="Cyt_P450"/>
</dbReference>
<dbReference type="SUPFAM" id="SSF48264">
    <property type="entry name" value="Cytochrome P450"/>
    <property type="match status" value="1"/>
</dbReference>
<evidence type="ECO:0000256" key="9">
    <source>
        <dbReference type="RuleBase" id="RU000461"/>
    </source>
</evidence>
<reference evidence="11" key="1">
    <citation type="journal article" date="2020" name="Phytopathology">
        <title>Genome Sequence Resources of Colletotrichum truncatum, C. plurivorum, C. musicola, and C. sojae: Four Species Pathogenic to Soybean (Glycine max).</title>
        <authorList>
            <person name="Rogerio F."/>
            <person name="Boufleur T.R."/>
            <person name="Ciampi-Guillardi M."/>
            <person name="Sukno S.A."/>
            <person name="Thon M.R."/>
            <person name="Massola Junior N.S."/>
            <person name="Baroncelli R."/>
        </authorList>
    </citation>
    <scope>NUCLEOTIDE SEQUENCE</scope>
    <source>
        <strain evidence="11">LFN00145</strain>
    </source>
</reference>
<keyword evidence="6 8" id="KW-0408">Iron</keyword>
<proteinExistence type="inferred from homology"/>
<dbReference type="PANTHER" id="PTHR46300">
    <property type="entry name" value="P450, PUTATIVE (EUROFUNG)-RELATED-RELATED"/>
    <property type="match status" value="1"/>
</dbReference>
<evidence type="ECO:0000313" key="12">
    <source>
        <dbReference type="Proteomes" id="UP000654918"/>
    </source>
</evidence>
<dbReference type="InterPro" id="IPR002401">
    <property type="entry name" value="Cyt_P450_E_grp-I"/>
</dbReference>
<keyword evidence="10" id="KW-0472">Membrane</keyword>